<sequence>MMIRFDPDEDEDMSEEKRFYYLRLMAKPGRKPIKTKFVTWTPEQESSSREDDPVLESQAMRVVRTIGQAFEVCHKVAQEQMLEKHEDEAVKSKASLASEDDTGVPLDVIEERGAAEESSRSQSPAEPSSGGPLYGRRLSLFQPRKASSASSSVGTAIDTTTQMVEQPLAKLEASTSAQFQQQAQQQPSQQQLRSSTSAIPPPPPLTGISIPMQFSGLPISPGLQFSAGTYPGSSLLSMPESIQQQQLNQQSNVQQLVSSSASVPYGLSSPVMVSPYATLQLNIPQVDLSNPESASTLTRSLDQFNQQLIRSQLDQAQQSAQVAGCQVQLLRDQLTSETTARIEAQSRTHQLLNANRELLEQVQCLMQRLQQLETKITCEIHQSVQPPVSGLPTSSSSPPRQPASMSSHEPYDVDLPSVSQIKHNVPYQIQTLADVRAGSLPPKNSREKRFKDDGAKTEPESNNEDTTDYSSSDQYEKSTVVKCNMPPQYNVLMTNPLVDANLPPDIVERSREEDIKELHCFERKEDDEGQPGTSQRKKTRTGGILRGETEFARMSFNTREFRPSIDE</sequence>
<feature type="region of interest" description="Disordered" evidence="1">
    <location>
        <begin position="521"/>
        <end position="547"/>
    </location>
</feature>
<reference evidence="3" key="2">
    <citation type="journal article" date="2016" name="Sci. Rep.">
        <title>Dictyocaulus viviparus genome, variome and transcriptome elucidate lungworm biology and support future intervention.</title>
        <authorList>
            <person name="McNulty S.N."/>
            <person name="Strube C."/>
            <person name="Rosa B.A."/>
            <person name="Martin J.C."/>
            <person name="Tyagi R."/>
            <person name="Choi Y.J."/>
            <person name="Wang Q."/>
            <person name="Hallsworth Pepin K."/>
            <person name="Zhang X."/>
            <person name="Ozersky P."/>
            <person name="Wilson R.K."/>
            <person name="Sternberg P.W."/>
            <person name="Gasser R.B."/>
            <person name="Mitreva M."/>
        </authorList>
    </citation>
    <scope>NUCLEOTIDE SEQUENCE [LARGE SCALE GENOMIC DNA]</scope>
    <source>
        <strain evidence="3">HannoverDv2000</strain>
    </source>
</reference>
<feature type="compositionally biased region" description="Basic and acidic residues" evidence="1">
    <location>
        <begin position="109"/>
        <end position="119"/>
    </location>
</feature>
<feature type="compositionally biased region" description="Low complexity" evidence="1">
    <location>
        <begin position="173"/>
        <end position="197"/>
    </location>
</feature>
<dbReference type="EMBL" id="KN716256">
    <property type="protein sequence ID" value="KJH48784.1"/>
    <property type="molecule type" value="Genomic_DNA"/>
</dbReference>
<feature type="region of interest" description="Disordered" evidence="1">
    <location>
        <begin position="172"/>
        <end position="213"/>
    </location>
</feature>
<feature type="compositionally biased region" description="Basic and acidic residues" evidence="1">
    <location>
        <begin position="81"/>
        <end position="91"/>
    </location>
</feature>
<dbReference type="AlphaFoldDB" id="A0A0D8XYF9"/>
<feature type="region of interest" description="Disordered" evidence="1">
    <location>
        <begin position="81"/>
        <end position="136"/>
    </location>
</feature>
<accession>A0A0D8XYF9</accession>
<dbReference type="Gene3D" id="2.30.29.30">
    <property type="entry name" value="Pleckstrin-homology domain (PH domain)/Phosphotyrosine-binding domain (PTB)"/>
    <property type="match status" value="1"/>
</dbReference>
<dbReference type="Proteomes" id="UP000053766">
    <property type="component" value="Unassembled WGS sequence"/>
</dbReference>
<reference evidence="2 3" key="1">
    <citation type="submission" date="2013-11" db="EMBL/GenBank/DDBJ databases">
        <title>Draft genome of the bovine lungworm Dictyocaulus viviparus.</title>
        <authorList>
            <person name="Mitreva M."/>
        </authorList>
    </citation>
    <scope>NUCLEOTIDE SEQUENCE [LARGE SCALE GENOMIC DNA]</scope>
    <source>
        <strain evidence="2 3">HannoverDv2000</strain>
    </source>
</reference>
<name>A0A0D8XYF9_DICVI</name>
<feature type="compositionally biased region" description="Basic and acidic residues" evidence="1">
    <location>
        <begin position="444"/>
        <end position="459"/>
    </location>
</feature>
<feature type="compositionally biased region" description="Low complexity" evidence="1">
    <location>
        <begin position="120"/>
        <end position="129"/>
    </location>
</feature>
<organism evidence="2 3">
    <name type="scientific">Dictyocaulus viviparus</name>
    <name type="common">Bovine lungworm</name>
    <dbReference type="NCBI Taxonomy" id="29172"/>
    <lineage>
        <taxon>Eukaryota</taxon>
        <taxon>Metazoa</taxon>
        <taxon>Ecdysozoa</taxon>
        <taxon>Nematoda</taxon>
        <taxon>Chromadorea</taxon>
        <taxon>Rhabditida</taxon>
        <taxon>Rhabditina</taxon>
        <taxon>Rhabditomorpha</taxon>
        <taxon>Strongyloidea</taxon>
        <taxon>Metastrongylidae</taxon>
        <taxon>Dictyocaulus</taxon>
    </lineage>
</organism>
<dbReference type="PANTHER" id="PTHR11232:SF17">
    <property type="entry name" value="CAPON-LIKE PROTEIN"/>
    <property type="match status" value="1"/>
</dbReference>
<evidence type="ECO:0008006" key="4">
    <source>
        <dbReference type="Google" id="ProtNLM"/>
    </source>
</evidence>
<gene>
    <name evidence="2" type="ORF">DICVIV_05109</name>
</gene>
<evidence type="ECO:0000313" key="3">
    <source>
        <dbReference type="Proteomes" id="UP000053766"/>
    </source>
</evidence>
<keyword evidence="3" id="KW-1185">Reference proteome</keyword>
<dbReference type="PANTHER" id="PTHR11232">
    <property type="entry name" value="PHOSPHOTYROSINE INTERACTION DOMAIN-CONTAINING FAMILY MEMBER"/>
    <property type="match status" value="1"/>
</dbReference>
<evidence type="ECO:0000256" key="1">
    <source>
        <dbReference type="SAM" id="MobiDB-lite"/>
    </source>
</evidence>
<dbReference type="InterPro" id="IPR011993">
    <property type="entry name" value="PH-like_dom_sf"/>
</dbReference>
<dbReference type="GO" id="GO:0050998">
    <property type="term" value="F:nitric-oxide synthase binding"/>
    <property type="evidence" value="ECO:0007669"/>
    <property type="project" value="TreeGrafter"/>
</dbReference>
<proteinExistence type="predicted"/>
<dbReference type="STRING" id="29172.A0A0D8XYF9"/>
<evidence type="ECO:0000313" key="2">
    <source>
        <dbReference type="EMBL" id="KJH48784.1"/>
    </source>
</evidence>
<feature type="region of interest" description="Disordered" evidence="1">
    <location>
        <begin position="385"/>
        <end position="413"/>
    </location>
</feature>
<feature type="compositionally biased region" description="Polar residues" evidence="1">
    <location>
        <begin position="385"/>
        <end position="407"/>
    </location>
</feature>
<protein>
    <recommendedName>
        <fullName evidence="4">PID domain-containing protein</fullName>
    </recommendedName>
</protein>
<feature type="region of interest" description="Disordered" evidence="1">
    <location>
        <begin position="433"/>
        <end position="474"/>
    </location>
</feature>
<dbReference type="OrthoDB" id="10030336at2759"/>
<dbReference type="InterPro" id="IPR051133">
    <property type="entry name" value="Adapter_Engulfment-Domain"/>
</dbReference>